<evidence type="ECO:0000313" key="1">
    <source>
        <dbReference type="EMBL" id="POM69725.1"/>
    </source>
</evidence>
<proteinExistence type="predicted"/>
<name>A0A2P4XVZ3_9STRA</name>
<evidence type="ECO:0000313" key="2">
    <source>
        <dbReference type="Proteomes" id="UP000237271"/>
    </source>
</evidence>
<dbReference type="PANTHER" id="PTHR11439:SF440">
    <property type="entry name" value="INTEGRASE CATALYTIC DOMAIN-CONTAINING PROTEIN"/>
    <property type="match status" value="1"/>
</dbReference>
<dbReference type="EMBL" id="NCKW01007827">
    <property type="protein sequence ID" value="POM69725.1"/>
    <property type="molecule type" value="Genomic_DNA"/>
</dbReference>
<sequence>MTAVRNRIPTVRMKRKRPYEALFGTKPTGIILRIWGSRCYTHMPKTKRTNHKLSERAIAHITCSEPTPQAKSVVLAKGEVNTRQRLIYDKKTMQVIFELYANVIFANYNVNRKSVTGYVCITWKSSRQSTVSIHIAQAELIAASKWIKESEWLQPLLEELGFKQTQSIVCSCDNKGAIGIIKDPANHKPTKHIDNKELYAREIPDKGRIVVKHT</sequence>
<dbReference type="OrthoDB" id="126161at2759"/>
<keyword evidence="2" id="KW-1185">Reference proteome</keyword>
<comment type="caution">
    <text evidence="1">The sequence shown here is derived from an EMBL/GenBank/DDBJ whole genome shotgun (WGS) entry which is preliminary data.</text>
</comment>
<gene>
    <name evidence="1" type="ORF">PHPALM_13979</name>
</gene>
<dbReference type="Proteomes" id="UP000237271">
    <property type="component" value="Unassembled WGS sequence"/>
</dbReference>
<protein>
    <submittedName>
        <fullName evidence="1">Transposable element</fullName>
    </submittedName>
</protein>
<accession>A0A2P4XVZ3</accession>
<dbReference type="AlphaFoldDB" id="A0A2P4XVZ3"/>
<organism evidence="1 2">
    <name type="scientific">Phytophthora palmivora</name>
    <dbReference type="NCBI Taxonomy" id="4796"/>
    <lineage>
        <taxon>Eukaryota</taxon>
        <taxon>Sar</taxon>
        <taxon>Stramenopiles</taxon>
        <taxon>Oomycota</taxon>
        <taxon>Peronosporomycetes</taxon>
        <taxon>Peronosporales</taxon>
        <taxon>Peronosporaceae</taxon>
        <taxon>Phytophthora</taxon>
    </lineage>
</organism>
<dbReference type="CDD" id="cd09272">
    <property type="entry name" value="RNase_HI_RT_Ty1"/>
    <property type="match status" value="1"/>
</dbReference>
<dbReference type="PANTHER" id="PTHR11439">
    <property type="entry name" value="GAG-POL-RELATED RETROTRANSPOSON"/>
    <property type="match status" value="1"/>
</dbReference>
<reference evidence="1 2" key="1">
    <citation type="journal article" date="2017" name="Genome Biol. Evol.">
        <title>Phytophthora megakarya and P. palmivora, closely related causal agents of cacao black pod rot, underwent increases in genome sizes and gene numbers by different mechanisms.</title>
        <authorList>
            <person name="Ali S.S."/>
            <person name="Shao J."/>
            <person name="Lary D.J."/>
            <person name="Kronmiller B."/>
            <person name="Shen D."/>
            <person name="Strem M.D."/>
            <person name="Amoako-Attah I."/>
            <person name="Akrofi A.Y."/>
            <person name="Begoude B.A."/>
            <person name="Ten Hoopen G.M."/>
            <person name="Coulibaly K."/>
            <person name="Kebe B.I."/>
            <person name="Melnick R.L."/>
            <person name="Guiltinan M.J."/>
            <person name="Tyler B.M."/>
            <person name="Meinhardt L.W."/>
            <person name="Bailey B.A."/>
        </authorList>
    </citation>
    <scope>NUCLEOTIDE SEQUENCE [LARGE SCALE GENOMIC DNA]</scope>
    <source>
        <strain evidence="2">sbr112.9</strain>
    </source>
</reference>